<dbReference type="GO" id="GO:0016020">
    <property type="term" value="C:membrane"/>
    <property type="evidence" value="ECO:0007669"/>
    <property type="project" value="GOC"/>
</dbReference>
<name>A0A929N2P1_9ACTO</name>
<dbReference type="AlphaFoldDB" id="A0A929N2P1"/>
<dbReference type="Proteomes" id="UP000718630">
    <property type="component" value="Unassembled WGS sequence"/>
</dbReference>
<dbReference type="EMBL" id="JABZFZ010000023">
    <property type="protein sequence ID" value="MBF0939435.1"/>
    <property type="molecule type" value="Genomic_DNA"/>
</dbReference>
<evidence type="ECO:0000313" key="3">
    <source>
        <dbReference type="EMBL" id="MBF0939435.1"/>
    </source>
</evidence>
<dbReference type="InterPro" id="IPR039528">
    <property type="entry name" value="DPM1-like"/>
</dbReference>
<protein>
    <submittedName>
        <fullName evidence="3">Polyprenol monophosphomannose synthase</fullName>
    </submittedName>
</protein>
<dbReference type="InterPro" id="IPR029044">
    <property type="entry name" value="Nucleotide-diphossugar_trans"/>
</dbReference>
<dbReference type="PANTHER" id="PTHR43398">
    <property type="entry name" value="DOLICHOL-PHOSPHATE MANNOSYLTRANSFERASE SUBUNIT 1"/>
    <property type="match status" value="1"/>
</dbReference>
<comment type="caution">
    <text evidence="3">The sequence shown here is derived from an EMBL/GenBank/DDBJ whole genome shotgun (WGS) entry which is preliminary data.</text>
</comment>
<feature type="non-terminal residue" evidence="3">
    <location>
        <position position="1"/>
    </location>
</feature>
<organism evidence="3 4">
    <name type="scientific">Schaalia georgiae</name>
    <dbReference type="NCBI Taxonomy" id="52768"/>
    <lineage>
        <taxon>Bacteria</taxon>
        <taxon>Bacillati</taxon>
        <taxon>Actinomycetota</taxon>
        <taxon>Actinomycetes</taxon>
        <taxon>Actinomycetales</taxon>
        <taxon>Actinomycetaceae</taxon>
        <taxon>Schaalia</taxon>
    </lineage>
</organism>
<gene>
    <name evidence="3" type="ORF">HXK03_00965</name>
</gene>
<dbReference type="PANTHER" id="PTHR43398:SF1">
    <property type="entry name" value="DOLICHOL-PHOSPHATE MANNOSYLTRANSFERASE SUBUNIT 1"/>
    <property type="match status" value="1"/>
</dbReference>
<keyword evidence="1" id="KW-0328">Glycosyltransferase</keyword>
<accession>A0A929N2P1</accession>
<sequence>PDLVIGSRWVRGGRVNGWSRKRVLLSKAGNRYVRFCLGTPVRDATAGMRLHRASFLRDSGVLAEVSTTGFGFQVEMTQAEGARGARIVEAPITFDERMSGESKLSGAIFVEELVMVTKGGLSRLAGAARRLVGR</sequence>
<reference evidence="3" key="1">
    <citation type="submission" date="2020-04" db="EMBL/GenBank/DDBJ databases">
        <title>Deep metagenomics examines the oral microbiome during advanced dental caries in children, revealing novel taxa and co-occurrences with host molecules.</title>
        <authorList>
            <person name="Baker J.L."/>
            <person name="Morton J.T."/>
            <person name="Dinis M."/>
            <person name="Alvarez R."/>
            <person name="Tran N.C."/>
            <person name="Knight R."/>
            <person name="Edlund A."/>
        </authorList>
    </citation>
    <scope>NUCLEOTIDE SEQUENCE</scope>
    <source>
        <strain evidence="3">JCVI_32_bin.64</strain>
    </source>
</reference>
<keyword evidence="2" id="KW-0808">Transferase</keyword>
<dbReference type="GO" id="GO:0009247">
    <property type="term" value="P:glycolipid biosynthetic process"/>
    <property type="evidence" value="ECO:0007669"/>
    <property type="project" value="TreeGrafter"/>
</dbReference>
<evidence type="ECO:0000313" key="4">
    <source>
        <dbReference type="Proteomes" id="UP000718630"/>
    </source>
</evidence>
<dbReference type="SUPFAM" id="SSF53448">
    <property type="entry name" value="Nucleotide-diphospho-sugar transferases"/>
    <property type="match status" value="1"/>
</dbReference>
<evidence type="ECO:0000256" key="2">
    <source>
        <dbReference type="ARBA" id="ARBA00022679"/>
    </source>
</evidence>
<proteinExistence type="predicted"/>
<evidence type="ECO:0000256" key="1">
    <source>
        <dbReference type="ARBA" id="ARBA00022676"/>
    </source>
</evidence>
<dbReference type="GO" id="GO:0004582">
    <property type="term" value="F:dolichyl-phosphate beta-D-mannosyltransferase activity"/>
    <property type="evidence" value="ECO:0007669"/>
    <property type="project" value="InterPro"/>
</dbReference>